<keyword evidence="3" id="KW-0862">Zinc</keyword>
<dbReference type="GeneID" id="62202918"/>
<reference evidence="6" key="2">
    <citation type="submission" date="2020-08" db="EMBL/GenBank/DDBJ databases">
        <title>Draft Genome Sequence of Cumin Blight Pathogen Alternaria burnsii.</title>
        <authorList>
            <person name="Feng Z."/>
        </authorList>
    </citation>
    <scope>NUCLEOTIDE SEQUENCE</scope>
    <source>
        <strain evidence="6">CBS107.38</strain>
    </source>
</reference>
<dbReference type="InterPro" id="IPR001841">
    <property type="entry name" value="Znf_RING"/>
</dbReference>
<evidence type="ECO:0000256" key="2">
    <source>
        <dbReference type="ARBA" id="ARBA00022771"/>
    </source>
</evidence>
<dbReference type="AlphaFoldDB" id="A0A8H7B9Z6"/>
<dbReference type="EMBL" id="JAAABM010000005">
    <property type="protein sequence ID" value="KAF7677834.1"/>
    <property type="molecule type" value="Genomic_DNA"/>
</dbReference>
<proteinExistence type="predicted"/>
<dbReference type="SUPFAM" id="SSF57850">
    <property type="entry name" value="RING/U-box"/>
    <property type="match status" value="1"/>
</dbReference>
<evidence type="ECO:0000259" key="5">
    <source>
        <dbReference type="PROSITE" id="PS50089"/>
    </source>
</evidence>
<feature type="domain" description="RING-type" evidence="5">
    <location>
        <begin position="28"/>
        <end position="76"/>
    </location>
</feature>
<dbReference type="Proteomes" id="UP000596902">
    <property type="component" value="Unassembled WGS sequence"/>
</dbReference>
<comment type="caution">
    <text evidence="6">The sequence shown here is derived from an EMBL/GenBank/DDBJ whole genome shotgun (WGS) entry which is preliminary data.</text>
</comment>
<keyword evidence="2 4" id="KW-0863">Zinc-finger</keyword>
<gene>
    <name evidence="6" type="ORF">GT037_004693</name>
</gene>
<organism evidence="6 7">
    <name type="scientific">Alternaria burnsii</name>
    <dbReference type="NCBI Taxonomy" id="1187904"/>
    <lineage>
        <taxon>Eukaryota</taxon>
        <taxon>Fungi</taxon>
        <taxon>Dikarya</taxon>
        <taxon>Ascomycota</taxon>
        <taxon>Pezizomycotina</taxon>
        <taxon>Dothideomycetes</taxon>
        <taxon>Pleosporomycetidae</taxon>
        <taxon>Pleosporales</taxon>
        <taxon>Pleosporineae</taxon>
        <taxon>Pleosporaceae</taxon>
        <taxon>Alternaria</taxon>
        <taxon>Alternaria sect. Alternaria</taxon>
    </lineage>
</organism>
<dbReference type="GO" id="GO:0008270">
    <property type="term" value="F:zinc ion binding"/>
    <property type="evidence" value="ECO:0007669"/>
    <property type="project" value="UniProtKB-KW"/>
</dbReference>
<sequence length="371" mass="42191">MAYLPAQSREQYFITHVKPSGPSDDPVCPICFDDWNPDTSAIVQTICRHTFHHYCLTRWLYGIGSEACPNTCPSCRAVCFPNHSEQEVYHVDFDFNSELWADSNYASNDTFDAIATHIDGIVRPLLSLDTIWARFGIDLECSEDPSRFLRAMRHTVSTVVAESRISPSSHESWMSILALNLNDRLTVEFLVMSLFIKTQWALMTPTQWVHILRARNRVGRDASRSTDFGTSTATAWLDHINDRHKVRYELEIPRYFANATVAHWKETNTAGQVVNEGSHDCTAIDGNSTTYINVQGTDLSPGPVLYFRNELLWIYERVIGNIVGFNIDEHARVVIVRSSAGHTFKVHFLRDERGGIATTTEREGMPSAWDW</sequence>
<protein>
    <recommendedName>
        <fullName evidence="5">RING-type domain-containing protein</fullName>
    </recommendedName>
</protein>
<dbReference type="PROSITE" id="PS50089">
    <property type="entry name" value="ZF_RING_2"/>
    <property type="match status" value="1"/>
</dbReference>
<dbReference type="RefSeq" id="XP_038788012.1">
    <property type="nucleotide sequence ID" value="XM_038929740.1"/>
</dbReference>
<evidence type="ECO:0000256" key="1">
    <source>
        <dbReference type="ARBA" id="ARBA00022723"/>
    </source>
</evidence>
<evidence type="ECO:0000313" key="6">
    <source>
        <dbReference type="EMBL" id="KAF7677834.1"/>
    </source>
</evidence>
<name>A0A8H7B9Z6_9PLEO</name>
<evidence type="ECO:0000256" key="3">
    <source>
        <dbReference type="ARBA" id="ARBA00022833"/>
    </source>
</evidence>
<reference evidence="6" key="1">
    <citation type="submission" date="2020-01" db="EMBL/GenBank/DDBJ databases">
        <authorList>
            <person name="Feng Z.H.Z."/>
        </authorList>
    </citation>
    <scope>NUCLEOTIDE SEQUENCE</scope>
    <source>
        <strain evidence="6">CBS107.38</strain>
    </source>
</reference>
<evidence type="ECO:0000256" key="4">
    <source>
        <dbReference type="PROSITE-ProRule" id="PRU00175"/>
    </source>
</evidence>
<keyword evidence="1" id="KW-0479">Metal-binding</keyword>
<keyword evidence="7" id="KW-1185">Reference proteome</keyword>
<evidence type="ECO:0000313" key="7">
    <source>
        <dbReference type="Proteomes" id="UP000596902"/>
    </source>
</evidence>
<accession>A0A8H7B9Z6</accession>
<dbReference type="Gene3D" id="3.30.40.10">
    <property type="entry name" value="Zinc/RING finger domain, C3HC4 (zinc finger)"/>
    <property type="match status" value="1"/>
</dbReference>
<dbReference type="PANTHER" id="PTHR45969">
    <property type="entry name" value="RING ZINC FINGER PROTEIN-RELATED"/>
    <property type="match status" value="1"/>
</dbReference>
<dbReference type="SMART" id="SM00184">
    <property type="entry name" value="RING"/>
    <property type="match status" value="1"/>
</dbReference>
<dbReference type="Pfam" id="PF13639">
    <property type="entry name" value="zf-RING_2"/>
    <property type="match status" value="1"/>
</dbReference>
<dbReference type="InterPro" id="IPR013083">
    <property type="entry name" value="Znf_RING/FYVE/PHD"/>
</dbReference>